<dbReference type="NCBIfam" id="NF001277">
    <property type="entry name" value="PRK00235.1-3"/>
    <property type="match status" value="1"/>
</dbReference>
<evidence type="ECO:0000256" key="10">
    <source>
        <dbReference type="ARBA" id="ARBA00022692"/>
    </source>
</evidence>
<dbReference type="HAMAP" id="MF_00719">
    <property type="entry name" value="CobS"/>
    <property type="match status" value="1"/>
</dbReference>
<evidence type="ECO:0000256" key="3">
    <source>
        <dbReference type="ARBA" id="ARBA00004663"/>
    </source>
</evidence>
<evidence type="ECO:0000256" key="1">
    <source>
        <dbReference type="ARBA" id="ARBA00001946"/>
    </source>
</evidence>
<evidence type="ECO:0000256" key="2">
    <source>
        <dbReference type="ARBA" id="ARBA00004651"/>
    </source>
</evidence>
<feature type="transmembrane region" description="Helical" evidence="19">
    <location>
        <begin position="143"/>
        <end position="165"/>
    </location>
</feature>
<keyword evidence="10 19" id="KW-0812">Transmembrane</keyword>
<dbReference type="Pfam" id="PF02654">
    <property type="entry name" value="CobS"/>
    <property type="match status" value="1"/>
</dbReference>
<dbReference type="GO" id="GO:0009236">
    <property type="term" value="P:cobalamin biosynthetic process"/>
    <property type="evidence" value="ECO:0007669"/>
    <property type="project" value="UniProtKB-UniRule"/>
</dbReference>
<evidence type="ECO:0000256" key="16">
    <source>
        <dbReference type="ARBA" id="ARBA00032853"/>
    </source>
</evidence>
<evidence type="ECO:0000256" key="18">
    <source>
        <dbReference type="ARBA" id="ARBA00049504"/>
    </source>
</evidence>
<keyword evidence="11 19" id="KW-0460">Magnesium</keyword>
<dbReference type="GO" id="GO:0005886">
    <property type="term" value="C:plasma membrane"/>
    <property type="evidence" value="ECO:0007669"/>
    <property type="project" value="UniProtKB-SubCell"/>
</dbReference>
<evidence type="ECO:0000256" key="6">
    <source>
        <dbReference type="ARBA" id="ARBA00015850"/>
    </source>
</evidence>
<evidence type="ECO:0000256" key="5">
    <source>
        <dbReference type="ARBA" id="ARBA00013200"/>
    </source>
</evidence>
<comment type="catalytic activity">
    <reaction evidence="17 19">
        <text>alpha-ribazole + adenosylcob(III)inamide-GDP = adenosylcob(III)alamin + GMP + H(+)</text>
        <dbReference type="Rhea" id="RHEA:16049"/>
        <dbReference type="ChEBI" id="CHEBI:10329"/>
        <dbReference type="ChEBI" id="CHEBI:15378"/>
        <dbReference type="ChEBI" id="CHEBI:18408"/>
        <dbReference type="ChEBI" id="CHEBI:58115"/>
        <dbReference type="ChEBI" id="CHEBI:60487"/>
        <dbReference type="EC" id="2.7.8.26"/>
    </reaction>
</comment>
<dbReference type="PANTHER" id="PTHR34148">
    <property type="entry name" value="ADENOSYLCOBINAMIDE-GDP RIBAZOLETRANSFERASE"/>
    <property type="match status" value="1"/>
</dbReference>
<dbReference type="GO" id="GO:0051073">
    <property type="term" value="F:adenosylcobinamide-GDP ribazoletransferase activity"/>
    <property type="evidence" value="ECO:0007669"/>
    <property type="project" value="UniProtKB-UniRule"/>
</dbReference>
<evidence type="ECO:0000256" key="17">
    <source>
        <dbReference type="ARBA" id="ARBA00048623"/>
    </source>
</evidence>
<evidence type="ECO:0000256" key="9">
    <source>
        <dbReference type="ARBA" id="ARBA00022679"/>
    </source>
</evidence>
<feature type="transmembrane region" description="Helical" evidence="19">
    <location>
        <begin position="62"/>
        <end position="83"/>
    </location>
</feature>
<dbReference type="Proteomes" id="UP001156690">
    <property type="component" value="Unassembled WGS sequence"/>
</dbReference>
<evidence type="ECO:0000256" key="13">
    <source>
        <dbReference type="ARBA" id="ARBA00023136"/>
    </source>
</evidence>
<gene>
    <name evidence="20" type="primary">cobS_1</name>
    <name evidence="19" type="synonym">cobS</name>
    <name evidence="20" type="ORF">GCM10007932_49630</name>
</gene>
<dbReference type="GO" id="GO:0008818">
    <property type="term" value="F:cobalamin 5'-phosphate synthase activity"/>
    <property type="evidence" value="ECO:0007669"/>
    <property type="project" value="UniProtKB-UniRule"/>
</dbReference>
<organism evidence="20 21">
    <name type="scientific">Vibrio penaeicida</name>
    <dbReference type="NCBI Taxonomy" id="104609"/>
    <lineage>
        <taxon>Bacteria</taxon>
        <taxon>Pseudomonadati</taxon>
        <taxon>Pseudomonadota</taxon>
        <taxon>Gammaproteobacteria</taxon>
        <taxon>Vibrionales</taxon>
        <taxon>Vibrionaceae</taxon>
        <taxon>Vibrio</taxon>
    </lineage>
</organism>
<dbReference type="EC" id="2.7.8.26" evidence="5 19"/>
<evidence type="ECO:0000256" key="12">
    <source>
        <dbReference type="ARBA" id="ARBA00022989"/>
    </source>
</evidence>
<comment type="caution">
    <text evidence="20">The sequence shown here is derived from an EMBL/GenBank/DDBJ whole genome shotgun (WGS) entry which is preliminary data.</text>
</comment>
<feature type="transmembrane region" description="Helical" evidence="19">
    <location>
        <begin position="113"/>
        <end position="131"/>
    </location>
</feature>
<dbReference type="NCBIfam" id="TIGR00317">
    <property type="entry name" value="cobS"/>
    <property type="match status" value="1"/>
</dbReference>
<keyword evidence="7 19" id="KW-1003">Cell membrane</keyword>
<sequence length="258" mass="28348">MSWLKTQLELFYLALSFFSRIPVPTSTPYSDERMNRAGRYFAVVGALLGLLCASVYEASNLIFSPQISVFLTMVFSLMLTGAFHEDGLTDMADGIGGGMTRDRRLSIMKDSRIGTYGASALVMALLGKFLLLSELTNHENIFLIWVAGYTFSRAIAASFIFDTPYVSDSDTSKSKPLAQKQSLSELLFILVCAVASILWMPLSTAVMVIAIGIAFRIMFKRWLMARIGGFTGDCLGAAQQLLELLFYLVVLGGMGVYV</sequence>
<keyword evidence="9 19" id="KW-0808">Transferase</keyword>
<accession>A0AAV5P027</accession>
<evidence type="ECO:0000256" key="14">
    <source>
        <dbReference type="ARBA" id="ARBA00025228"/>
    </source>
</evidence>
<dbReference type="AlphaFoldDB" id="A0AAV5P027"/>
<evidence type="ECO:0000256" key="8">
    <source>
        <dbReference type="ARBA" id="ARBA00022573"/>
    </source>
</evidence>
<evidence type="ECO:0000256" key="4">
    <source>
        <dbReference type="ARBA" id="ARBA00010561"/>
    </source>
</evidence>
<evidence type="ECO:0000256" key="19">
    <source>
        <dbReference type="HAMAP-Rule" id="MF_00719"/>
    </source>
</evidence>
<evidence type="ECO:0000256" key="7">
    <source>
        <dbReference type="ARBA" id="ARBA00022475"/>
    </source>
</evidence>
<feature type="transmembrane region" description="Helical" evidence="19">
    <location>
        <begin position="186"/>
        <end position="217"/>
    </location>
</feature>
<evidence type="ECO:0000313" key="21">
    <source>
        <dbReference type="Proteomes" id="UP001156690"/>
    </source>
</evidence>
<comment type="pathway">
    <text evidence="3 19">Cofactor biosynthesis; adenosylcobalamin biosynthesis; adenosylcobalamin from cob(II)yrinate a,c-diamide: step 7/7.</text>
</comment>
<comment type="function">
    <text evidence="14 19">Joins adenosylcobinamide-GDP and alpha-ribazole to generate adenosylcobalamin (Ado-cobalamin). Also synthesizes adenosylcobalamin 5'-phosphate from adenosylcobinamide-GDP and alpha-ribazole 5'-phosphate.</text>
</comment>
<evidence type="ECO:0000313" key="20">
    <source>
        <dbReference type="EMBL" id="GLQ75601.1"/>
    </source>
</evidence>
<feature type="transmembrane region" description="Helical" evidence="19">
    <location>
        <begin position="237"/>
        <end position="257"/>
    </location>
</feature>
<name>A0AAV5P027_9VIBR</name>
<keyword evidence="8 19" id="KW-0169">Cobalamin biosynthesis</keyword>
<comment type="cofactor">
    <cofactor evidence="1 19">
        <name>Mg(2+)</name>
        <dbReference type="ChEBI" id="CHEBI:18420"/>
    </cofactor>
</comment>
<evidence type="ECO:0000256" key="15">
    <source>
        <dbReference type="ARBA" id="ARBA00032605"/>
    </source>
</evidence>
<keyword evidence="21" id="KW-1185">Reference proteome</keyword>
<dbReference type="EMBL" id="BSNX01000074">
    <property type="protein sequence ID" value="GLQ75601.1"/>
    <property type="molecule type" value="Genomic_DNA"/>
</dbReference>
<reference evidence="21" key="1">
    <citation type="journal article" date="2019" name="Int. J. Syst. Evol. Microbiol.">
        <title>The Global Catalogue of Microorganisms (GCM) 10K type strain sequencing project: providing services to taxonomists for standard genome sequencing and annotation.</title>
        <authorList>
            <consortium name="The Broad Institute Genomics Platform"/>
            <consortium name="The Broad Institute Genome Sequencing Center for Infectious Disease"/>
            <person name="Wu L."/>
            <person name="Ma J."/>
        </authorList>
    </citation>
    <scope>NUCLEOTIDE SEQUENCE [LARGE SCALE GENOMIC DNA]</scope>
    <source>
        <strain evidence="21">NBRC 15640</strain>
    </source>
</reference>
<proteinExistence type="inferred from homology"/>
<comment type="similarity">
    <text evidence="4 19">Belongs to the CobS family.</text>
</comment>
<dbReference type="RefSeq" id="WP_126609738.1">
    <property type="nucleotide sequence ID" value="NZ_AP025144.1"/>
</dbReference>
<comment type="catalytic activity">
    <reaction evidence="18 19">
        <text>alpha-ribazole 5'-phosphate + adenosylcob(III)inamide-GDP = adenosylcob(III)alamin 5'-phosphate + GMP + H(+)</text>
        <dbReference type="Rhea" id="RHEA:23560"/>
        <dbReference type="ChEBI" id="CHEBI:15378"/>
        <dbReference type="ChEBI" id="CHEBI:57918"/>
        <dbReference type="ChEBI" id="CHEBI:58115"/>
        <dbReference type="ChEBI" id="CHEBI:60487"/>
        <dbReference type="ChEBI" id="CHEBI:60493"/>
        <dbReference type="EC" id="2.7.8.26"/>
    </reaction>
</comment>
<keyword evidence="12 19" id="KW-1133">Transmembrane helix</keyword>
<dbReference type="PANTHER" id="PTHR34148:SF1">
    <property type="entry name" value="ADENOSYLCOBINAMIDE-GDP RIBAZOLETRANSFERASE"/>
    <property type="match status" value="1"/>
</dbReference>
<evidence type="ECO:0000256" key="11">
    <source>
        <dbReference type="ARBA" id="ARBA00022842"/>
    </source>
</evidence>
<comment type="subcellular location">
    <subcellularLocation>
        <location evidence="2 19">Cell membrane</location>
        <topology evidence="2 19">Multi-pass membrane protein</topology>
    </subcellularLocation>
</comment>
<keyword evidence="13 19" id="KW-0472">Membrane</keyword>
<feature type="transmembrane region" description="Helical" evidence="19">
    <location>
        <begin position="37"/>
        <end position="56"/>
    </location>
</feature>
<dbReference type="InterPro" id="IPR003805">
    <property type="entry name" value="CobS"/>
</dbReference>
<protein>
    <recommendedName>
        <fullName evidence="6 19">Adenosylcobinamide-GDP ribazoletransferase</fullName>
        <ecNumber evidence="5 19">2.7.8.26</ecNumber>
    </recommendedName>
    <alternativeName>
        <fullName evidence="16 19">Cobalamin synthase</fullName>
    </alternativeName>
    <alternativeName>
        <fullName evidence="15 19">Cobalamin-5'-phosphate synthase</fullName>
    </alternativeName>
</protein>